<dbReference type="PROSITE" id="PS00478">
    <property type="entry name" value="LIM_DOMAIN_1"/>
    <property type="match status" value="1"/>
</dbReference>
<organism evidence="13 14">
    <name type="scientific">Hemibagrus guttatus</name>
    <dbReference type="NCBI Taxonomy" id="175788"/>
    <lineage>
        <taxon>Eukaryota</taxon>
        <taxon>Metazoa</taxon>
        <taxon>Chordata</taxon>
        <taxon>Craniata</taxon>
        <taxon>Vertebrata</taxon>
        <taxon>Euteleostomi</taxon>
        <taxon>Actinopterygii</taxon>
        <taxon>Neopterygii</taxon>
        <taxon>Teleostei</taxon>
        <taxon>Ostariophysi</taxon>
        <taxon>Siluriformes</taxon>
        <taxon>Bagridae</taxon>
        <taxon>Hemibagrus</taxon>
    </lineage>
</organism>
<evidence type="ECO:0000313" key="13">
    <source>
        <dbReference type="EMBL" id="KAK3543685.1"/>
    </source>
</evidence>
<proteinExistence type="inferred from homology"/>
<dbReference type="SMART" id="SM00132">
    <property type="entry name" value="LIM"/>
    <property type="match status" value="1"/>
</dbReference>
<dbReference type="InterPro" id="IPR030072">
    <property type="entry name" value="XIRP1/XIRP2"/>
</dbReference>
<feature type="compositionally biased region" description="Polar residues" evidence="11">
    <location>
        <begin position="2580"/>
        <end position="2599"/>
    </location>
</feature>
<feature type="repeat" description="Xin" evidence="9">
    <location>
        <begin position="1122"/>
        <end position="1137"/>
    </location>
</feature>
<evidence type="ECO:0000256" key="2">
    <source>
        <dbReference type="ARBA" id="ARBA00022723"/>
    </source>
</evidence>
<keyword evidence="10" id="KW-0175">Coiled coil</keyword>
<feature type="repeat" description="Xin" evidence="9">
    <location>
        <begin position="834"/>
        <end position="849"/>
    </location>
</feature>
<reference evidence="13" key="1">
    <citation type="submission" date="2023-06" db="EMBL/GenBank/DDBJ databases">
        <title>Male Hemibagrus guttatus genome.</title>
        <authorList>
            <person name="Bian C."/>
        </authorList>
    </citation>
    <scope>NUCLEOTIDE SEQUENCE</scope>
    <source>
        <strain evidence="13">Male_cb2023</strain>
        <tissue evidence="13">Muscle</tissue>
    </source>
</reference>
<dbReference type="GO" id="GO:0001725">
    <property type="term" value="C:stress fiber"/>
    <property type="evidence" value="ECO:0007669"/>
    <property type="project" value="TreeGrafter"/>
</dbReference>
<dbReference type="CDD" id="cd09442">
    <property type="entry name" value="LIM_Eplin_like"/>
    <property type="match status" value="1"/>
</dbReference>
<evidence type="ECO:0000256" key="11">
    <source>
        <dbReference type="SAM" id="MobiDB-lite"/>
    </source>
</evidence>
<feature type="compositionally biased region" description="Polar residues" evidence="11">
    <location>
        <begin position="2417"/>
        <end position="2438"/>
    </location>
</feature>
<feature type="repeat" description="Xin" evidence="9">
    <location>
        <begin position="1349"/>
        <end position="1364"/>
    </location>
</feature>
<evidence type="ECO:0000256" key="4">
    <source>
        <dbReference type="ARBA" id="ARBA00022833"/>
    </source>
</evidence>
<feature type="compositionally biased region" description="Polar residues" evidence="11">
    <location>
        <begin position="2387"/>
        <end position="2405"/>
    </location>
</feature>
<feature type="region of interest" description="Disordered" evidence="11">
    <location>
        <begin position="3275"/>
        <end position="3306"/>
    </location>
</feature>
<keyword evidence="4 8" id="KW-0862">Zinc</keyword>
<feature type="region of interest" description="Disordered" evidence="11">
    <location>
        <begin position="3318"/>
        <end position="3407"/>
    </location>
</feature>
<evidence type="ECO:0000256" key="1">
    <source>
        <dbReference type="ARBA" id="ARBA00004282"/>
    </source>
</evidence>
<feature type="compositionally biased region" description="Pro residues" evidence="11">
    <location>
        <begin position="2987"/>
        <end position="2998"/>
    </location>
</feature>
<dbReference type="GO" id="GO:0005925">
    <property type="term" value="C:focal adhesion"/>
    <property type="evidence" value="ECO:0007669"/>
    <property type="project" value="TreeGrafter"/>
</dbReference>
<feature type="compositionally biased region" description="Basic and acidic residues" evidence="11">
    <location>
        <begin position="2360"/>
        <end position="2372"/>
    </location>
</feature>
<feature type="compositionally biased region" description="Basic and acidic residues" evidence="11">
    <location>
        <begin position="10"/>
        <end position="24"/>
    </location>
</feature>
<accession>A0AAE0R5H6</accession>
<feature type="compositionally biased region" description="Low complexity" evidence="11">
    <location>
        <begin position="2058"/>
        <end position="2069"/>
    </location>
</feature>
<feature type="compositionally biased region" description="Polar residues" evidence="11">
    <location>
        <begin position="2448"/>
        <end position="2462"/>
    </location>
</feature>
<feature type="compositionally biased region" description="Basic and acidic residues" evidence="11">
    <location>
        <begin position="2925"/>
        <end position="2942"/>
    </location>
</feature>
<feature type="repeat" description="Xin" evidence="9">
    <location>
        <begin position="423"/>
        <end position="438"/>
    </location>
</feature>
<feature type="compositionally biased region" description="Basic and acidic residues" evidence="11">
    <location>
        <begin position="2642"/>
        <end position="2665"/>
    </location>
</feature>
<feature type="compositionally biased region" description="Basic and acidic residues" evidence="11">
    <location>
        <begin position="3081"/>
        <end position="3092"/>
    </location>
</feature>
<evidence type="ECO:0000256" key="3">
    <source>
        <dbReference type="ARBA" id="ARBA00022737"/>
    </source>
</evidence>
<feature type="compositionally biased region" description="Pro residues" evidence="11">
    <location>
        <begin position="2329"/>
        <end position="2347"/>
    </location>
</feature>
<feature type="repeat" description="Xin" evidence="9">
    <location>
        <begin position="1087"/>
        <end position="1102"/>
    </location>
</feature>
<keyword evidence="6 8" id="KW-0440">LIM domain</keyword>
<evidence type="ECO:0000256" key="10">
    <source>
        <dbReference type="SAM" id="Coils"/>
    </source>
</evidence>
<feature type="compositionally biased region" description="Polar residues" evidence="11">
    <location>
        <begin position="2747"/>
        <end position="2768"/>
    </location>
</feature>
<feature type="region of interest" description="Disordered" evidence="11">
    <location>
        <begin position="2318"/>
        <end position="2462"/>
    </location>
</feature>
<dbReference type="GO" id="GO:0051015">
    <property type="term" value="F:actin filament binding"/>
    <property type="evidence" value="ECO:0007669"/>
    <property type="project" value="TreeGrafter"/>
</dbReference>
<feature type="repeat" description="Xin" evidence="9">
    <location>
        <begin position="905"/>
        <end position="920"/>
    </location>
</feature>
<feature type="compositionally biased region" description="Basic and acidic residues" evidence="11">
    <location>
        <begin position="2774"/>
        <end position="2786"/>
    </location>
</feature>
<feature type="region of interest" description="Disordered" evidence="11">
    <location>
        <begin position="3144"/>
        <end position="3177"/>
    </location>
</feature>
<feature type="compositionally biased region" description="Polar residues" evidence="11">
    <location>
        <begin position="3006"/>
        <end position="3023"/>
    </location>
</feature>
<dbReference type="PANTHER" id="PTHR22591">
    <property type="entry name" value="XIN"/>
    <property type="match status" value="1"/>
</dbReference>
<name>A0AAE0R5H6_9TELE</name>
<keyword evidence="5" id="KW-0965">Cell junction</keyword>
<dbReference type="InterPro" id="IPR001781">
    <property type="entry name" value="Znf_LIM"/>
</dbReference>
<keyword evidence="3" id="KW-0677">Repeat</keyword>
<feature type="compositionally biased region" description="Low complexity" evidence="11">
    <location>
        <begin position="2318"/>
        <end position="2328"/>
    </location>
</feature>
<feature type="compositionally biased region" description="Low complexity" evidence="11">
    <location>
        <begin position="2478"/>
        <end position="2490"/>
    </location>
</feature>
<feature type="compositionally biased region" description="Polar residues" evidence="11">
    <location>
        <begin position="3438"/>
        <end position="3463"/>
    </location>
</feature>
<feature type="compositionally biased region" description="Polar residues" evidence="11">
    <location>
        <begin position="3350"/>
        <end position="3361"/>
    </location>
</feature>
<feature type="repeat" description="Xin" evidence="9">
    <location>
        <begin position="1010"/>
        <end position="1025"/>
    </location>
</feature>
<feature type="compositionally biased region" description="Pro residues" evidence="11">
    <location>
        <begin position="2160"/>
        <end position="2176"/>
    </location>
</feature>
<feature type="compositionally biased region" description="Basic and acidic residues" evidence="11">
    <location>
        <begin position="2615"/>
        <end position="2624"/>
    </location>
</feature>
<feature type="region of interest" description="Disordered" evidence="11">
    <location>
        <begin position="3419"/>
        <end position="3468"/>
    </location>
</feature>
<dbReference type="InterPro" id="IPR012510">
    <property type="entry name" value="Actin-binding_Xin_repeat"/>
</dbReference>
<feature type="region of interest" description="Disordered" evidence="11">
    <location>
        <begin position="2082"/>
        <end position="2108"/>
    </location>
</feature>
<feature type="repeat" description="Xin" evidence="9">
    <location>
        <begin position="794"/>
        <end position="809"/>
    </location>
</feature>
<dbReference type="Gene3D" id="2.10.110.10">
    <property type="entry name" value="Cysteine Rich Protein"/>
    <property type="match status" value="1"/>
</dbReference>
<keyword evidence="2 8" id="KW-0479">Metal-binding</keyword>
<feature type="region of interest" description="Disordered" evidence="11">
    <location>
        <begin position="2925"/>
        <end position="3052"/>
    </location>
</feature>
<feature type="repeat" description="Xin" evidence="9">
    <location>
        <begin position="686"/>
        <end position="701"/>
    </location>
</feature>
<feature type="compositionally biased region" description="Basic and acidic residues" evidence="11">
    <location>
        <begin position="3319"/>
        <end position="3337"/>
    </location>
</feature>
<evidence type="ECO:0000256" key="6">
    <source>
        <dbReference type="ARBA" id="ARBA00023038"/>
    </source>
</evidence>
<protein>
    <recommendedName>
        <fullName evidence="12">LIM zinc-binding domain-containing protein</fullName>
    </recommendedName>
</protein>
<comment type="similarity">
    <text evidence="9">Belongs to the Xin family.</text>
</comment>
<feature type="compositionally biased region" description="Basic and acidic residues" evidence="11">
    <location>
        <begin position="3144"/>
        <end position="3155"/>
    </location>
</feature>
<feature type="repeat" description="Xin" evidence="9">
    <location>
        <begin position="719"/>
        <end position="734"/>
    </location>
</feature>
<feature type="compositionally biased region" description="Pro residues" evidence="11">
    <location>
        <begin position="2214"/>
        <end position="2236"/>
    </location>
</feature>
<feature type="repeat" description="Xin" evidence="9">
    <location>
        <begin position="868"/>
        <end position="883"/>
    </location>
</feature>
<keyword evidence="7 9" id="KW-0009">Actin-binding</keyword>
<dbReference type="Proteomes" id="UP001274896">
    <property type="component" value="Unassembled WGS sequence"/>
</dbReference>
<comment type="domain">
    <text evidence="9">Xin repeats bind F-actin.</text>
</comment>
<dbReference type="GO" id="GO:0007015">
    <property type="term" value="P:actin filament organization"/>
    <property type="evidence" value="ECO:0007669"/>
    <property type="project" value="TreeGrafter"/>
</dbReference>
<dbReference type="Pfam" id="PF00412">
    <property type="entry name" value="LIM"/>
    <property type="match status" value="1"/>
</dbReference>
<dbReference type="PANTHER" id="PTHR22591:SF3">
    <property type="entry name" value="XIN ACTIN-BINDING REPEAT-CONTAINING 2B"/>
    <property type="match status" value="1"/>
</dbReference>
<feature type="repeat" description="Xin" evidence="9">
    <location>
        <begin position="1048"/>
        <end position="1063"/>
    </location>
</feature>
<dbReference type="PROSITE" id="PS50023">
    <property type="entry name" value="LIM_DOMAIN_2"/>
    <property type="match status" value="1"/>
</dbReference>
<feature type="region of interest" description="Disordered" evidence="11">
    <location>
        <begin position="3191"/>
        <end position="3237"/>
    </location>
</feature>
<evidence type="ECO:0000256" key="7">
    <source>
        <dbReference type="ARBA" id="ARBA00023203"/>
    </source>
</evidence>
<feature type="region of interest" description="Disordered" evidence="11">
    <location>
        <begin position="2478"/>
        <end position="2504"/>
    </location>
</feature>
<feature type="repeat" description="Xin" evidence="9">
    <location>
        <begin position="1386"/>
        <end position="1401"/>
    </location>
</feature>
<feature type="region of interest" description="Disordered" evidence="11">
    <location>
        <begin position="2156"/>
        <end position="2238"/>
    </location>
</feature>
<evidence type="ECO:0000256" key="5">
    <source>
        <dbReference type="ARBA" id="ARBA00022949"/>
    </source>
</evidence>
<dbReference type="SUPFAM" id="SSF57716">
    <property type="entry name" value="Glucocorticoid receptor-like (DNA-binding domain)"/>
    <property type="match status" value="2"/>
</dbReference>
<comment type="caution">
    <text evidence="13">The sequence shown here is derived from an EMBL/GenBank/DDBJ whole genome shotgun (WGS) entry which is preliminary data.</text>
</comment>
<feature type="repeat" description="Xin" evidence="9">
    <location>
        <begin position="1196"/>
        <end position="1211"/>
    </location>
</feature>
<feature type="region of interest" description="Disordered" evidence="11">
    <location>
        <begin position="3752"/>
        <end position="3777"/>
    </location>
</feature>
<evidence type="ECO:0000259" key="12">
    <source>
        <dbReference type="PROSITE" id="PS50023"/>
    </source>
</evidence>
<evidence type="ECO:0000256" key="9">
    <source>
        <dbReference type="PROSITE-ProRule" id="PRU00721"/>
    </source>
</evidence>
<comment type="subcellular location">
    <subcellularLocation>
        <location evidence="1">Cell junction</location>
    </subcellularLocation>
</comment>
<feature type="repeat" description="Xin" evidence="9">
    <location>
        <begin position="1521"/>
        <end position="1536"/>
    </location>
</feature>
<feature type="region of interest" description="Disordered" evidence="11">
    <location>
        <begin position="3081"/>
        <end position="3116"/>
    </location>
</feature>
<feature type="domain" description="LIM zinc-binding" evidence="12">
    <location>
        <begin position="3601"/>
        <end position="3661"/>
    </location>
</feature>
<feature type="compositionally biased region" description="Low complexity" evidence="11">
    <location>
        <begin position="2686"/>
        <end position="2697"/>
    </location>
</feature>
<feature type="compositionally biased region" description="Basic residues" evidence="11">
    <location>
        <begin position="2671"/>
        <end position="2680"/>
    </location>
</feature>
<feature type="repeat" description="Xin" evidence="9">
    <location>
        <begin position="1487"/>
        <end position="1502"/>
    </location>
</feature>
<dbReference type="GO" id="GO:0046872">
    <property type="term" value="F:metal ion binding"/>
    <property type="evidence" value="ECO:0007669"/>
    <property type="project" value="UniProtKB-KW"/>
</dbReference>
<feature type="region of interest" description="Disordered" evidence="11">
    <location>
        <begin position="2747"/>
        <end position="2803"/>
    </location>
</feature>
<feature type="repeat" description="Xin" evidence="9">
    <location>
        <begin position="1450"/>
        <end position="1465"/>
    </location>
</feature>
<feature type="coiled-coil region" evidence="10">
    <location>
        <begin position="1917"/>
        <end position="1971"/>
    </location>
</feature>
<feature type="compositionally biased region" description="Basic and acidic residues" evidence="11">
    <location>
        <begin position="3396"/>
        <end position="3407"/>
    </location>
</feature>
<keyword evidence="14" id="KW-1185">Reference proteome</keyword>
<feature type="region of interest" description="Disordered" evidence="11">
    <location>
        <begin position="2050"/>
        <end position="2070"/>
    </location>
</feature>
<sequence>EVSVVVPRTGHPEESEQQRSRPHSEPIPLKNRMAMYQAAVSKEDTPGFSNGVMKEADVCSVPGGLASIRRQFESEEKSSTRTVTQFHTTHRSIQEVSNSSELSVRRGIKEGGSQQDEKVSHLAAHQVVASSAKNHHSENAVKWWDILGSHLMDKCKDLSNFDKGQIVMARRLGQNIFKTAELTVHMLPHISHPYKCHCNEIINVIHITCQPNLKCIMYVIADEEEYYPKLSAKELARHFEKTIEEAAPNKKIKTEYRVSHSQQASDINVSHQAFMDDMRVLSNDIAEASGTDSGHLGFVPSNDDDEDLDYLPPPPPDLLEDLPEDIVFPEPPEPTPSKKHIIHKDQYSKQRELQEVKRLCKHIHPDVRKDLEQDLYNEVNEMDMDEKIVGDLQDAIHQFEHSGSSPNRSPEREYLEWDEILQGEVQSMRWMFENKPLDCIKNCSDDDEEIGNPVQQEIIAGGDVKNTALLFETQHTVELDTSKSAKKASYNEMGKKDVRAAAWLFETKPMDSLNKMHGDDEQTKEVIFTQGAIHGNVKSMQCMFENQGMDSVGDTETLDEKHLLSLKSVMEEIKADVKITVWHFETQCMCVLREHSGQIVEITCVRREETEKGDVKTSRWLFETQPLDKINKDLSEVRLISSISLEDNIKGDVKSGRWLFETKKLNSSNEEWERILSQLREEILGADVRKQCMMFETQPMDTLKDYSNSRPVTTEILGADVQTVRHLFEMTPLEELKELPEVGKLKKRVASDEDKGDLRHQKWMLKNPCLEDIQNEDDGMGKVKKIAASEEEKGDVKHQKWLFENKRLEDIREEKKEVMKMINIEQTDEESYKGDVRRNCWVFETQSMDTLKDDSNTRPVKTEEIIGGDVQSARHFFETVPRDELKELAEVGKLKKSFTAEEDKGDVQHQKLVFESQPLEQIRDEKKEITRTVNVEDIEKVDVTNYMQIFETCNMSRYDESQRIQVEGVTKGSVQSNKEFFESVPIYAMQDSSGHYHEVKTVRREEVVKGDVKTCKWMFETCPIDQFDESISKYQVIKGITQQEVETGTVKTAKWLFETQPLDAIKYFSNIEDEQCVIKETTDIVKGDVKTCKWLFETKPMDVLYEKVELKSENGNNEVQKGDVKTCTWLFETQVLDTIRDESETVLKTCTVKQEDIQGKDVRTACFLFETENIEKITGDDGCTFKQVTEIDIQSGDVSRMKYIFENQSSDVMTSTSKEFMCQLRSDQAEDIKKGNVGNCKWLFENHPIDTIHENPNEVKERRTVTDIQGGNVHKGRFAFETCTLDKIQEISSESEMKKLQRIICEDEEKGDVKNYAMMFETQPLYAIQDKEGHYHEVTTLTKEEILKGDVVGTRWLFETKPLDSIRDTDEVYLIKAVTEEDVLKGDVSSARWKFETQPLDKLTDYSQISVKTVEDIRGGDVKTNKERFESDLTSQTLVRTVSMSEIHKGDVRAAKWMFESRTIDQIHGENTENQMETVVVEEQVKGDVKQSVWLFEKNPLNSINGKEETKQLIHEEIPKGDVKTTTWLFETTPFPDFNANSTVKTEIIGKSIKETLNELYSHRMVESKGIIIETDEIGDVRMAKYNLMNTEPPEIQKEEIIKGDLQNIMMNLLNRQETKEKGIVISAEERGNISNTVEQLFNQDTGINVEKEEIIRGDIQEAINNLLMEESTGKHGILIQEDEKGDVRMTIYSLFNKQEHTNIIKEDVIKGNVKGCLEKLYNPDTEQIVRIKVDDTEKGNVNFYSTCIESGALDYLKELQTEHEEIEISKKEKDEIVVGDIKGTKQSLMHNQAKICRLVDREDIVPGDVHNAVKVFMTEPSTEHVQKEEIVGGDLRATLNSLSQSINQSVVLEKEEVVKGDISTALKSLQDAQMHPKEVEKPEIIPGNIKGALKSLKDLATAKVEIVIEDLVPGDIKRTLKSLEEAKQAVREVEKDEIVKGDINLALQSLQEASNERKVYQQEIDAQGNVKGTIQLLLELPSTPRMQRRASTEGDVKLSIKSLYETQDQVQSEKEEVIKGDVKGTIKCLLETAQQASPKICRKEPIRKVKVPKAKKSPSQQKIQSPASTVKNLTKTSQITNGKVVTTKSESTSQEKNTLVTQNTTSTQAAKTTVLEHKTILQTHEVKTLKTEFRNLKTNLKGIIILDKTKAGEQEVPLPSLPEPDFPAPPTPPPYYDCLSFPTPPPVIQGDNDLPPPPSPPSCDLIKSDPDHLPPPPTPPPPPAVEQEFLPPPPTQMELDLIPNITPTKPSKLTVKPVKAPILCKVPKLESVIHLDKVDIHSRSSLQVPRHNKTVKKSSTAETECMVSSVSSSLVSSEIQSSISVKPPESPHPPLGLIPPDSPSPPSLKSNFKTPLIKAEQKYRQQHKEIHTSSSSTAFEIDMRESISTALETLSSGGKSTAHSEQGVPSDFPQVKTENNVTKMTSDSELNDSSKNAAHSEAPSSKPLFSTTNKKSLSESAIISSDKQGVISNQIFQSTSVHQQTTSSTSKKKKKSRAPTTIIQQVTSSDVKQSEVVISNIVNVAADVLELGEEKRQPTVSTDNSVYSTIELESVKKDIVNNSLAEKSVVDKGKKINISVKTGQRKTSPDQSNSSKVNIDTAEQKVQKAKKGRKKDEGTEKRPTAQTQVVKVAQEDIQVQENRERKVTESEIKGEKQATQKQGEDGLASPKKKKRTKPKKDKDTAQQAQGQTQNNTILPLPASSSEVRAPVLTSNQKEEEFVVVQTHKTIQGEHIAVHEESTITESKVQQSLQQQDTMVKSQKQAKTSLKKKDRVDSQQKSKDESINVTGELTQRKPSKTLTESREALQRCAEAQKLLSYISELQEVTEKMDSKIVKTLLNEIPEWLIGPEEKNSLVKGVDEHNLENIKEIVAHLKNLIQVKLMDVERNVATTEKHECEATSEKIVSGKGAQRISKITIDSKKVETQKKVEQKKNTRESRKQQGKSKNLPDPRSPSPSLKMRSPSPTFITIESTKRTDSPQKLVPSPTPMPPTPPPRQSETPTSRLSRASPSPTLGRASSLTRLREATAKLSHGPSPDPMHHPGSVTGKRSDIVEIPSTFQYQIKADSKPAEDVSILKERKVSESSEEVDKLFQGLSPSPSPVHRPGSVTGKRSDIVEIPSTFQYQIKADTEPAEDVRILKERKVSESSKEVDKLFQGLSPSPSPVHRPGSVTGKISDIVEIPSTFRCQIKPDSKPAEEGRILKERKVSESSEEVVKLSSGPSPSPEPVHRPGSVTGKRSEIVEIPSTFQCQIKADVKPAEDVRILKERKVSESSEEVAKLFQGPSPSPETVHRPGSVTGKKSEIVEIPSTFQCQIKIDSKPTEDAKLQKERKNSESSEEAVSVKVSSIQQKTQGEQKSANYIPEHLGLDTEEGEPKVPETKGFSKAPDVLEQSGIEREGLDRPDYNIKVVKDILEMSEQGSSVKEEKKKQEDQVSRVSEITPQDSKQDQQTLRQISQQTSPLPLLKDEMLEKSANPYDFSETENITEHYTNVDEAGTMITGTRSTTTISKHSESVVSQHDAISYADAVKKKAPELNISPEASAEELLKKFHEMWTESESVFKSLGYSVSVGSAIPKDLLHICLITGDKLIQLIRVPKSELCTVCRTRVYPMEGLIADKKKFHKSCFLCEHCKNKLSLGNYVSLHGHLYCPPHYKQLFKSKGHFDEGFGHFLSGGNLMNAISEDHECRYSLSQSSFSSASDIYEKASKVQEKSDQSPQKLNKHCLVWPPHAEMPKKTFTMDQDIQLVKPVWPPKSESSKSPKHHRRKASQIITLHP</sequence>
<dbReference type="PROSITE" id="PS51389">
    <property type="entry name" value="XIN"/>
    <property type="match status" value="19"/>
</dbReference>
<feature type="non-terminal residue" evidence="13">
    <location>
        <position position="3777"/>
    </location>
</feature>
<feature type="repeat" description="Xin" evidence="9">
    <location>
        <begin position="651"/>
        <end position="666"/>
    </location>
</feature>
<feature type="repeat" description="Xin" evidence="9">
    <location>
        <begin position="613"/>
        <end position="628"/>
    </location>
</feature>
<evidence type="ECO:0000313" key="14">
    <source>
        <dbReference type="Proteomes" id="UP001274896"/>
    </source>
</evidence>
<feature type="compositionally biased region" description="Basic and acidic residues" evidence="11">
    <location>
        <begin position="3425"/>
        <end position="3436"/>
    </location>
</feature>
<evidence type="ECO:0000256" key="8">
    <source>
        <dbReference type="PROSITE-ProRule" id="PRU00125"/>
    </source>
</evidence>
<dbReference type="Pfam" id="PF08043">
    <property type="entry name" value="Xin"/>
    <property type="match status" value="13"/>
</dbReference>
<feature type="compositionally biased region" description="Basic and acidic residues" evidence="11">
    <location>
        <begin position="3191"/>
        <end position="3217"/>
    </location>
</feature>
<dbReference type="EMBL" id="JAUCMX010000006">
    <property type="protein sequence ID" value="KAK3543685.1"/>
    <property type="molecule type" value="Genomic_DNA"/>
</dbReference>
<feature type="region of interest" description="Disordered" evidence="11">
    <location>
        <begin position="2573"/>
        <end position="2709"/>
    </location>
</feature>
<feature type="region of interest" description="Disordered" evidence="11">
    <location>
        <begin position="1"/>
        <end position="30"/>
    </location>
</feature>
<gene>
    <name evidence="13" type="ORF">QTP70_027119</name>
</gene>
<dbReference type="FunFam" id="2.10.110.10:FF:000002">
    <property type="entry name" value="LIM domain and actin-binding 1"/>
    <property type="match status" value="1"/>
</dbReference>